<proteinExistence type="predicted"/>
<reference evidence="3" key="1">
    <citation type="submission" date="2016-10" db="EMBL/GenBank/DDBJ databases">
        <authorList>
            <person name="Varghese N."/>
            <person name="Submissions S."/>
        </authorList>
    </citation>
    <scope>NUCLEOTIDE SEQUENCE [LARGE SCALE GENOMIC DNA]</scope>
    <source>
        <strain evidence="3">CGMCC 1.7739</strain>
    </source>
</reference>
<evidence type="ECO:0000313" key="2">
    <source>
        <dbReference type="EMBL" id="SFF78398.1"/>
    </source>
</evidence>
<dbReference type="EMBL" id="FOOQ01000001">
    <property type="protein sequence ID" value="SFF78398.1"/>
    <property type="molecule type" value="Genomic_DNA"/>
</dbReference>
<evidence type="ECO:0000313" key="3">
    <source>
        <dbReference type="Proteomes" id="UP000198876"/>
    </source>
</evidence>
<dbReference type="Proteomes" id="UP000198876">
    <property type="component" value="Unassembled WGS sequence"/>
</dbReference>
<protein>
    <submittedName>
        <fullName evidence="2">Uncharacterized protein</fullName>
    </submittedName>
</protein>
<feature type="transmembrane region" description="Helical" evidence="1">
    <location>
        <begin position="56"/>
        <end position="74"/>
    </location>
</feature>
<keyword evidence="1" id="KW-0472">Membrane</keyword>
<keyword evidence="1" id="KW-0812">Transmembrane</keyword>
<dbReference type="OrthoDB" id="382477at2157"/>
<accession>A0A1I2LIK5</accession>
<evidence type="ECO:0000256" key="1">
    <source>
        <dbReference type="SAM" id="Phobius"/>
    </source>
</evidence>
<feature type="transmembrane region" description="Helical" evidence="1">
    <location>
        <begin position="124"/>
        <end position="146"/>
    </location>
</feature>
<keyword evidence="3" id="KW-1185">Reference proteome</keyword>
<sequence length="147" mass="14917">MALSALVGALLSSVLLAAFGAAIGLFGGVLTLPFLASARVRAAFEAGPTPEWVPNYVLVVAAAGTLETLAYEALVDVQFSLEPGKTGVTSVHELSAAVVGGSVALFGAMFLFARAREVRGEVGVVGSVLCALGAAWFAAVTVLFVLY</sequence>
<organism evidence="2 3">
    <name type="scientific">Halopelagius inordinatus</name>
    <dbReference type="NCBI Taxonomy" id="553467"/>
    <lineage>
        <taxon>Archaea</taxon>
        <taxon>Methanobacteriati</taxon>
        <taxon>Methanobacteriota</taxon>
        <taxon>Stenosarchaea group</taxon>
        <taxon>Halobacteria</taxon>
        <taxon>Halobacteriales</taxon>
        <taxon>Haloferacaceae</taxon>
    </lineage>
</organism>
<feature type="transmembrane region" description="Helical" evidence="1">
    <location>
        <begin position="6"/>
        <end position="35"/>
    </location>
</feature>
<dbReference type="AlphaFoldDB" id="A0A1I2LIK5"/>
<feature type="transmembrane region" description="Helical" evidence="1">
    <location>
        <begin position="94"/>
        <end position="112"/>
    </location>
</feature>
<gene>
    <name evidence="2" type="ORF">SAMN04488063_0276</name>
</gene>
<keyword evidence="1" id="KW-1133">Transmembrane helix</keyword>
<name>A0A1I2LIK5_9EURY</name>
<dbReference type="RefSeq" id="WP_092887350.1">
    <property type="nucleotide sequence ID" value="NZ_FOOQ01000001.1"/>
</dbReference>